<organism evidence="1 2">
    <name type="scientific">Eumeta variegata</name>
    <name type="common">Bagworm moth</name>
    <name type="synonym">Eumeta japonica</name>
    <dbReference type="NCBI Taxonomy" id="151549"/>
    <lineage>
        <taxon>Eukaryota</taxon>
        <taxon>Metazoa</taxon>
        <taxon>Ecdysozoa</taxon>
        <taxon>Arthropoda</taxon>
        <taxon>Hexapoda</taxon>
        <taxon>Insecta</taxon>
        <taxon>Pterygota</taxon>
        <taxon>Neoptera</taxon>
        <taxon>Endopterygota</taxon>
        <taxon>Lepidoptera</taxon>
        <taxon>Glossata</taxon>
        <taxon>Ditrysia</taxon>
        <taxon>Tineoidea</taxon>
        <taxon>Psychidae</taxon>
        <taxon>Oiketicinae</taxon>
        <taxon>Eumeta</taxon>
    </lineage>
</organism>
<proteinExistence type="predicted"/>
<evidence type="ECO:0000313" key="1">
    <source>
        <dbReference type="EMBL" id="GBP65623.1"/>
    </source>
</evidence>
<dbReference type="Proteomes" id="UP000299102">
    <property type="component" value="Unassembled WGS sequence"/>
</dbReference>
<keyword evidence="2" id="KW-1185">Reference proteome</keyword>
<reference evidence="1 2" key="1">
    <citation type="journal article" date="2019" name="Commun. Biol.">
        <title>The bagworm genome reveals a unique fibroin gene that provides high tensile strength.</title>
        <authorList>
            <person name="Kono N."/>
            <person name="Nakamura H."/>
            <person name="Ohtoshi R."/>
            <person name="Tomita M."/>
            <person name="Numata K."/>
            <person name="Arakawa K."/>
        </authorList>
    </citation>
    <scope>NUCLEOTIDE SEQUENCE [LARGE SCALE GENOMIC DNA]</scope>
</reference>
<comment type="caution">
    <text evidence="1">The sequence shown here is derived from an EMBL/GenBank/DDBJ whole genome shotgun (WGS) entry which is preliminary data.</text>
</comment>
<gene>
    <name evidence="1" type="ORF">EVAR_47228_1</name>
</gene>
<dbReference type="EMBL" id="BGZK01000934">
    <property type="protein sequence ID" value="GBP65623.1"/>
    <property type="molecule type" value="Genomic_DNA"/>
</dbReference>
<accession>A0A4C1XRE5</accession>
<name>A0A4C1XRE5_EUMVA</name>
<dbReference type="AlphaFoldDB" id="A0A4C1XRE5"/>
<dbReference type="InterPro" id="IPR043313">
    <property type="entry name" value="LRMDA"/>
</dbReference>
<dbReference type="Gene3D" id="3.80.10.10">
    <property type="entry name" value="Ribonuclease Inhibitor"/>
    <property type="match status" value="1"/>
</dbReference>
<protein>
    <submittedName>
        <fullName evidence="1">Uncharacterized protein</fullName>
    </submittedName>
</protein>
<dbReference type="PANTHER" id="PTHR46282">
    <property type="entry name" value="LEUCINE-RICH MELANOCYTE DIFFERENTIATION-ASSOCIATED PROTEIN"/>
    <property type="match status" value="1"/>
</dbReference>
<evidence type="ECO:0000313" key="2">
    <source>
        <dbReference type="Proteomes" id="UP000299102"/>
    </source>
</evidence>
<dbReference type="PANTHER" id="PTHR46282:SF1">
    <property type="entry name" value="LEUCINE-RICH REPEAT-CONTAINING PROTEIN 72-LIKE"/>
    <property type="match status" value="1"/>
</dbReference>
<dbReference type="InterPro" id="IPR032675">
    <property type="entry name" value="LRR_dom_sf"/>
</dbReference>
<sequence length="182" mass="21101">MRDRNLSISKMPVKKQRLRSLETQNRNVIDVDVCEDVLVDSVTNISDDVSNTNFVMSAETNSEHEDDPAKLTLAYERLFEIPRTIVERFAAHVKYLDISHNKIVLFVISQFPSLVHLDDRAITDDQRMEAQKVFKKPFFERFMKPGGSSISNMMGRSVTWSSISTFWNKNQNADENRRNLMI</sequence>
<dbReference type="OrthoDB" id="10251250at2759"/>